<gene>
    <name evidence="2" type="ORF">OEZ85_011254</name>
</gene>
<feature type="region of interest" description="Disordered" evidence="1">
    <location>
        <begin position="13"/>
        <end position="109"/>
    </location>
</feature>
<keyword evidence="3" id="KW-1185">Reference proteome</keyword>
<reference evidence="2 3" key="1">
    <citation type="submission" date="2023-05" db="EMBL/GenBank/DDBJ databases">
        <title>A 100% complete, gapless, phased diploid assembly of the Scenedesmus obliquus UTEX 3031 genome.</title>
        <authorList>
            <person name="Biondi T.C."/>
            <person name="Hanschen E.R."/>
            <person name="Kwon T."/>
            <person name="Eng W."/>
            <person name="Kruse C.P.S."/>
            <person name="Koehler S.I."/>
            <person name="Kunde Y."/>
            <person name="Gleasner C.D."/>
            <person name="You Mak K.T."/>
            <person name="Polle J."/>
            <person name="Hovde B.T."/>
            <person name="Starkenburg S.R."/>
        </authorList>
    </citation>
    <scope>NUCLEOTIDE SEQUENCE [LARGE SCALE GENOMIC DNA]</scope>
    <source>
        <strain evidence="2 3">DOE0152z</strain>
    </source>
</reference>
<feature type="compositionally biased region" description="Low complexity" evidence="1">
    <location>
        <begin position="55"/>
        <end position="72"/>
    </location>
</feature>
<evidence type="ECO:0000256" key="1">
    <source>
        <dbReference type="SAM" id="MobiDB-lite"/>
    </source>
</evidence>
<proteinExistence type="predicted"/>
<name>A0ABY8TPQ9_TETOB</name>
<accession>A0ABY8TPQ9</accession>
<dbReference type="EMBL" id="CP126209">
    <property type="protein sequence ID" value="WIA11110.1"/>
    <property type="molecule type" value="Genomic_DNA"/>
</dbReference>
<organism evidence="2 3">
    <name type="scientific">Tetradesmus obliquus</name>
    <name type="common">Green alga</name>
    <name type="synonym">Acutodesmus obliquus</name>
    <dbReference type="NCBI Taxonomy" id="3088"/>
    <lineage>
        <taxon>Eukaryota</taxon>
        <taxon>Viridiplantae</taxon>
        <taxon>Chlorophyta</taxon>
        <taxon>core chlorophytes</taxon>
        <taxon>Chlorophyceae</taxon>
        <taxon>CS clade</taxon>
        <taxon>Sphaeropleales</taxon>
        <taxon>Scenedesmaceae</taxon>
        <taxon>Tetradesmus</taxon>
    </lineage>
</organism>
<evidence type="ECO:0000313" key="2">
    <source>
        <dbReference type="EMBL" id="WIA11110.1"/>
    </source>
</evidence>
<dbReference type="Proteomes" id="UP001244341">
    <property type="component" value="Chromosome 2b"/>
</dbReference>
<evidence type="ECO:0000313" key="3">
    <source>
        <dbReference type="Proteomes" id="UP001244341"/>
    </source>
</evidence>
<feature type="compositionally biased region" description="Polar residues" evidence="1">
    <location>
        <begin position="81"/>
        <end position="93"/>
    </location>
</feature>
<protein>
    <submittedName>
        <fullName evidence="2">Uncharacterized protein</fullName>
    </submittedName>
</protein>
<sequence length="174" mass="18290">MWGWLRGLWASKGSGGCISADGQGPATPTPLESKLSSRSCKGVNQDGDLGAGTPQQNCQRKQQHQQQQQQQQKQHDPGVSQPDSNGASDQLESSADAELPPSAGRYIIAGGKPVGIANTVRRYHESRPLVPHLTPFEARLEAKIAAEDQVAAAVLQAGAGAAAGSTRKQLFDGQ</sequence>